<evidence type="ECO:0000313" key="6">
    <source>
        <dbReference type="Proteomes" id="UP000001868"/>
    </source>
</evidence>
<dbReference type="eggNOG" id="COG0318">
    <property type="taxonomic scope" value="Bacteria"/>
</dbReference>
<feature type="domain" description="AMP-binding enzyme C-terminal" evidence="4">
    <location>
        <begin position="428"/>
        <end position="506"/>
    </location>
</feature>
<dbReference type="SUPFAM" id="SSF56801">
    <property type="entry name" value="Acetyl-CoA synthetase-like"/>
    <property type="match status" value="1"/>
</dbReference>
<keyword evidence="2 5" id="KW-0436">Ligase</keyword>
<dbReference type="GO" id="GO:0006631">
    <property type="term" value="P:fatty acid metabolic process"/>
    <property type="evidence" value="ECO:0007669"/>
    <property type="project" value="TreeGrafter"/>
</dbReference>
<dbReference type="STRING" id="450851.PHZ_c3062"/>
<dbReference type="GO" id="GO:0031956">
    <property type="term" value="F:medium-chain fatty acid-CoA ligase activity"/>
    <property type="evidence" value="ECO:0007669"/>
    <property type="project" value="TreeGrafter"/>
</dbReference>
<organism evidence="5 6">
    <name type="scientific">Phenylobacterium zucineum (strain HLK1)</name>
    <dbReference type="NCBI Taxonomy" id="450851"/>
    <lineage>
        <taxon>Bacteria</taxon>
        <taxon>Pseudomonadati</taxon>
        <taxon>Pseudomonadota</taxon>
        <taxon>Alphaproteobacteria</taxon>
        <taxon>Caulobacterales</taxon>
        <taxon>Caulobacteraceae</taxon>
        <taxon>Phenylobacterium</taxon>
    </lineage>
</organism>
<dbReference type="EMBL" id="CP000747">
    <property type="protein sequence ID" value="ACG79471.1"/>
    <property type="molecule type" value="Genomic_DNA"/>
</dbReference>
<dbReference type="InterPro" id="IPR020845">
    <property type="entry name" value="AMP-binding_CS"/>
</dbReference>
<dbReference type="InterPro" id="IPR042099">
    <property type="entry name" value="ANL_N_sf"/>
</dbReference>
<dbReference type="InterPro" id="IPR045851">
    <property type="entry name" value="AMP-bd_C_sf"/>
</dbReference>
<dbReference type="PANTHER" id="PTHR43201">
    <property type="entry name" value="ACYL-COA SYNTHETASE"/>
    <property type="match status" value="1"/>
</dbReference>
<dbReference type="Gene3D" id="3.30.300.30">
    <property type="match status" value="1"/>
</dbReference>
<dbReference type="Proteomes" id="UP000001868">
    <property type="component" value="Chromosome"/>
</dbReference>
<name>B4R9L1_PHEZH</name>
<proteinExistence type="inferred from homology"/>
<dbReference type="Pfam" id="PF13193">
    <property type="entry name" value="AMP-binding_C"/>
    <property type="match status" value="1"/>
</dbReference>
<dbReference type="AlphaFoldDB" id="B4R9L1"/>
<evidence type="ECO:0000256" key="2">
    <source>
        <dbReference type="ARBA" id="ARBA00022598"/>
    </source>
</evidence>
<gene>
    <name evidence="5" type="ordered locus">PHZ_c3062</name>
</gene>
<comment type="similarity">
    <text evidence="1">Belongs to the ATP-dependent AMP-binding enzyme family.</text>
</comment>
<evidence type="ECO:0000259" key="3">
    <source>
        <dbReference type="Pfam" id="PF00501"/>
    </source>
</evidence>
<accession>B4R9L1</accession>
<feature type="domain" description="AMP-dependent synthetase/ligase" evidence="3">
    <location>
        <begin position="23"/>
        <end position="367"/>
    </location>
</feature>
<evidence type="ECO:0000313" key="5">
    <source>
        <dbReference type="EMBL" id="ACG79471.1"/>
    </source>
</evidence>
<evidence type="ECO:0000259" key="4">
    <source>
        <dbReference type="Pfam" id="PF13193"/>
    </source>
</evidence>
<dbReference type="Gene3D" id="3.40.50.12780">
    <property type="entry name" value="N-terminal domain of ligase-like"/>
    <property type="match status" value="1"/>
</dbReference>
<dbReference type="InterPro" id="IPR025110">
    <property type="entry name" value="AMP-bd_C"/>
</dbReference>
<dbReference type="InterPro" id="IPR000873">
    <property type="entry name" value="AMP-dep_synth/lig_dom"/>
</dbReference>
<dbReference type="PROSITE" id="PS00455">
    <property type="entry name" value="AMP_BINDING"/>
    <property type="match status" value="1"/>
</dbReference>
<sequence length="524" mass="56377">MKERAGLAARLEAAALAGTTLAVWAQVQPDKPCVIDPDGRTRTFAEVNAAANRIVRLLRAAGLKPGDAVALVSSNRAEFVEVLAATLRGGFRITPVNWHLTADEIGYILNDCEARAVFAEARIAASGPAAELAPGLVLKVAIGGDIEGFLDYDEALAGIAPADIADPVLGNQMLYTSGTTGRPKGVFRENPVIAPQAVYAQRGYDEHSVQLCAGPAYHAAPLAFDVRAAMGAGATLVFLDKWDSERTLATIAERRVTHMHLVPIMFQRLLALPEAVKARYDTSSVKFIIHGAAPCPPEVKHAMIAWFGPVLTEYYAGSEGGAGFMIDSHEWLRKPGSVGKRPALLGSKILDEAGNECPPNVAGTIYHQLPPGGAFTYYKDEKKTQASRVGDYFTMGDMGYFDEDGYLFLTGRSAETVISGGVNIYPQEIDNVLIQHAAVADSATVGVPHDEWGEQVKAVILLRPGYAPSDLLAQEILAFARDSLPSFKVPRSLDFVTELPRSEAGKIQRGKVRAPYWEGRARQI</sequence>
<dbReference type="KEGG" id="pzu:PHZ_c3062"/>
<keyword evidence="6" id="KW-1185">Reference proteome</keyword>
<evidence type="ECO:0000256" key="1">
    <source>
        <dbReference type="ARBA" id="ARBA00006432"/>
    </source>
</evidence>
<dbReference type="PANTHER" id="PTHR43201:SF5">
    <property type="entry name" value="MEDIUM-CHAIN ACYL-COA LIGASE ACSF2, MITOCHONDRIAL"/>
    <property type="match status" value="1"/>
</dbReference>
<protein>
    <submittedName>
        <fullName evidence="5">Acyl-CoA synthetase (AMP-forming)/AMP-acid ligase II</fullName>
    </submittedName>
</protein>
<dbReference type="HOGENOM" id="CLU_000022_59_0_5"/>
<dbReference type="Pfam" id="PF00501">
    <property type="entry name" value="AMP-binding"/>
    <property type="match status" value="1"/>
</dbReference>
<reference evidence="5 6" key="1">
    <citation type="journal article" date="2008" name="BMC Genomics">
        <title>Complete genome of Phenylobacterium zucineum - a novel facultative intracellular bacterium isolated from human erythroleukemia cell line K562.</title>
        <authorList>
            <person name="Luo Y."/>
            <person name="Xu X."/>
            <person name="Ding Z."/>
            <person name="Liu Z."/>
            <person name="Zhang B."/>
            <person name="Yan Z."/>
            <person name="Sun J."/>
            <person name="Hu S."/>
            <person name="Hu X."/>
        </authorList>
    </citation>
    <scope>NUCLEOTIDE SEQUENCE [LARGE SCALE GENOMIC DNA]</scope>
    <source>
        <strain evidence="5 6">HLK1</strain>
    </source>
</reference>